<evidence type="ECO:0000259" key="9">
    <source>
        <dbReference type="Pfam" id="PF00370"/>
    </source>
</evidence>
<dbReference type="Pfam" id="PF02782">
    <property type="entry name" value="FGGY_C"/>
    <property type="match status" value="1"/>
</dbReference>
<feature type="binding site" evidence="7">
    <location>
        <position position="18"/>
    </location>
    <ligand>
        <name>sn-glycerol 3-phosphate</name>
        <dbReference type="ChEBI" id="CHEBI:57597"/>
    </ligand>
</feature>
<accession>A0ABQ2Z2T1</accession>
<keyword evidence="3 7" id="KW-0547">Nucleotide-binding</keyword>
<dbReference type="NCBIfam" id="TIGR01311">
    <property type="entry name" value="glycerol_kin"/>
    <property type="match status" value="1"/>
</dbReference>
<comment type="pathway">
    <text evidence="7">Polyol metabolism; glycerol degradation via glycerol kinase pathway; sn-glycerol 3-phosphate from glycerol: step 1/1.</text>
</comment>
<dbReference type="InterPro" id="IPR000577">
    <property type="entry name" value="Carb_kinase_FGGY"/>
</dbReference>
<feature type="binding site" evidence="7">
    <location>
        <position position="22"/>
    </location>
    <ligand>
        <name>ADP</name>
        <dbReference type="ChEBI" id="CHEBI:456216"/>
    </ligand>
</feature>
<feature type="binding site" evidence="7">
    <location>
        <position position="422"/>
    </location>
    <ligand>
        <name>ADP</name>
        <dbReference type="ChEBI" id="CHEBI:456216"/>
    </ligand>
</feature>
<dbReference type="Proteomes" id="UP000659223">
    <property type="component" value="Unassembled WGS sequence"/>
</dbReference>
<feature type="binding site" evidence="7">
    <location>
        <position position="321"/>
    </location>
    <ligand>
        <name>ATP</name>
        <dbReference type="ChEBI" id="CHEBI:30616"/>
    </ligand>
</feature>
<dbReference type="InterPro" id="IPR018483">
    <property type="entry name" value="Carb_kinase_FGGY_CS"/>
</dbReference>
<dbReference type="NCBIfam" id="NF000756">
    <property type="entry name" value="PRK00047.1"/>
    <property type="match status" value="1"/>
</dbReference>
<feature type="binding site" evidence="7">
    <location>
        <position position="140"/>
    </location>
    <ligand>
        <name>sn-glycerol 3-phosphate</name>
        <dbReference type="ChEBI" id="CHEBI:57597"/>
    </ligand>
</feature>
<dbReference type="PANTHER" id="PTHR10196">
    <property type="entry name" value="SUGAR KINASE"/>
    <property type="match status" value="1"/>
</dbReference>
<evidence type="ECO:0000259" key="10">
    <source>
        <dbReference type="Pfam" id="PF02782"/>
    </source>
</evidence>
<evidence type="ECO:0000313" key="11">
    <source>
        <dbReference type="EMBL" id="GGX99929.1"/>
    </source>
</evidence>
<feature type="binding site" evidence="7">
    <location>
        <position position="273"/>
    </location>
    <ligand>
        <name>ATP</name>
        <dbReference type="ChEBI" id="CHEBI:30616"/>
    </ligand>
</feature>
<keyword evidence="2 7" id="KW-0808">Transferase</keyword>
<feature type="binding site" evidence="7">
    <location>
        <position position="251"/>
    </location>
    <ligand>
        <name>glycerol</name>
        <dbReference type="ChEBI" id="CHEBI:17754"/>
    </ligand>
</feature>
<feature type="domain" description="Carbohydrate kinase FGGY N-terminal" evidence="9">
    <location>
        <begin position="11"/>
        <end position="258"/>
    </location>
</feature>
<keyword evidence="12" id="KW-1185">Reference proteome</keyword>
<dbReference type="GO" id="GO:0016301">
    <property type="term" value="F:kinase activity"/>
    <property type="evidence" value="ECO:0007669"/>
    <property type="project" value="UniProtKB-KW"/>
</dbReference>
<dbReference type="PROSITE" id="PS00933">
    <property type="entry name" value="FGGY_KINASES_1"/>
    <property type="match status" value="1"/>
</dbReference>
<dbReference type="PIRSF" id="PIRSF000538">
    <property type="entry name" value="GlpK"/>
    <property type="match status" value="1"/>
</dbReference>
<protein>
    <recommendedName>
        <fullName evidence="7">Glycerol kinase</fullName>
        <ecNumber evidence="7">2.7.1.30</ecNumber>
    </recommendedName>
    <alternativeName>
        <fullName evidence="7">ATP:glycerol 3-phosphotransferase</fullName>
    </alternativeName>
    <alternativeName>
        <fullName evidence="7">Glycerokinase</fullName>
        <shortName evidence="7">GK</shortName>
    </alternativeName>
</protein>
<name>A0ABQ2Z2T1_9ACTN</name>
<evidence type="ECO:0000256" key="3">
    <source>
        <dbReference type="ARBA" id="ARBA00022741"/>
    </source>
</evidence>
<comment type="catalytic activity">
    <reaction evidence="7">
        <text>glycerol + ATP = sn-glycerol 3-phosphate + ADP + H(+)</text>
        <dbReference type="Rhea" id="RHEA:21644"/>
        <dbReference type="ChEBI" id="CHEBI:15378"/>
        <dbReference type="ChEBI" id="CHEBI:17754"/>
        <dbReference type="ChEBI" id="CHEBI:30616"/>
        <dbReference type="ChEBI" id="CHEBI:57597"/>
        <dbReference type="ChEBI" id="CHEBI:456216"/>
        <dbReference type="EC" id="2.7.1.30"/>
    </reaction>
</comment>
<evidence type="ECO:0000313" key="12">
    <source>
        <dbReference type="Proteomes" id="UP000659223"/>
    </source>
</evidence>
<feature type="binding site" evidence="7">
    <location>
        <position position="19"/>
    </location>
    <ligand>
        <name>ATP</name>
        <dbReference type="ChEBI" id="CHEBI:30616"/>
    </ligand>
</feature>
<dbReference type="RefSeq" id="WP_190024249.1">
    <property type="nucleotide sequence ID" value="NZ_BMUT01000012.1"/>
</dbReference>
<evidence type="ECO:0000256" key="4">
    <source>
        <dbReference type="ARBA" id="ARBA00022777"/>
    </source>
</evidence>
<evidence type="ECO:0000256" key="7">
    <source>
        <dbReference type="HAMAP-Rule" id="MF_00186"/>
    </source>
</evidence>
<dbReference type="InterPro" id="IPR018484">
    <property type="entry name" value="FGGY_N"/>
</dbReference>
<feature type="binding site" evidence="7">
    <location>
        <position position="18"/>
    </location>
    <ligand>
        <name>ATP</name>
        <dbReference type="ChEBI" id="CHEBI:30616"/>
    </ligand>
</feature>
<gene>
    <name evidence="11" type="primary">glpK2</name>
    <name evidence="7" type="synonym">glpK</name>
    <name evidence="11" type="ORF">GCM10010324_53060</name>
</gene>
<comment type="similarity">
    <text evidence="1 7 8">Belongs to the FGGY kinase family.</text>
</comment>
<feature type="binding site" evidence="7">
    <location>
        <position position="140"/>
    </location>
    <ligand>
        <name>glycerol</name>
        <dbReference type="ChEBI" id="CHEBI:17754"/>
    </ligand>
</feature>
<feature type="binding site" evidence="7">
    <location>
        <position position="273"/>
    </location>
    <ligand>
        <name>ADP</name>
        <dbReference type="ChEBI" id="CHEBI:456216"/>
    </ligand>
</feature>
<evidence type="ECO:0000256" key="2">
    <source>
        <dbReference type="ARBA" id="ARBA00022679"/>
    </source>
</evidence>
<evidence type="ECO:0000256" key="6">
    <source>
        <dbReference type="ARBA" id="ARBA00022840"/>
    </source>
</evidence>
<dbReference type="Gene3D" id="3.30.420.40">
    <property type="match status" value="2"/>
</dbReference>
<feature type="binding site" evidence="7">
    <location>
        <position position="317"/>
    </location>
    <ligand>
        <name>ADP</name>
        <dbReference type="ChEBI" id="CHEBI:456216"/>
    </ligand>
</feature>
<feature type="domain" description="Carbohydrate kinase FGGY C-terminal" evidence="10">
    <location>
        <begin position="268"/>
        <end position="457"/>
    </location>
</feature>
<dbReference type="HAMAP" id="MF_00186">
    <property type="entry name" value="Glycerol_kin"/>
    <property type="match status" value="1"/>
</dbReference>
<feature type="binding site" evidence="7">
    <location>
        <position position="20"/>
    </location>
    <ligand>
        <name>ATP</name>
        <dbReference type="ChEBI" id="CHEBI:30616"/>
    </ligand>
</feature>
<dbReference type="Pfam" id="PF00370">
    <property type="entry name" value="FGGY_N"/>
    <property type="match status" value="1"/>
</dbReference>
<feature type="binding site" evidence="7">
    <location>
        <position position="18"/>
    </location>
    <ligand>
        <name>ADP</name>
        <dbReference type="ChEBI" id="CHEBI:456216"/>
    </ligand>
</feature>
<dbReference type="InterPro" id="IPR043129">
    <property type="entry name" value="ATPase_NBD"/>
</dbReference>
<evidence type="ECO:0000256" key="5">
    <source>
        <dbReference type="ARBA" id="ARBA00022798"/>
    </source>
</evidence>
<evidence type="ECO:0000256" key="8">
    <source>
        <dbReference type="RuleBase" id="RU003733"/>
    </source>
</evidence>
<reference evidence="12" key="1">
    <citation type="journal article" date="2019" name="Int. J. Syst. Evol. Microbiol.">
        <title>The Global Catalogue of Microorganisms (GCM) 10K type strain sequencing project: providing services to taxonomists for standard genome sequencing and annotation.</title>
        <authorList>
            <consortium name="The Broad Institute Genomics Platform"/>
            <consortium name="The Broad Institute Genome Sequencing Center for Infectious Disease"/>
            <person name="Wu L."/>
            <person name="Ma J."/>
        </authorList>
    </citation>
    <scope>NUCLEOTIDE SEQUENCE [LARGE SCALE GENOMIC DNA]</scope>
    <source>
        <strain evidence="12">JCM 4586</strain>
    </source>
</reference>
<feature type="binding site" evidence="7">
    <location>
        <position position="88"/>
    </location>
    <ligand>
        <name>sn-glycerol 3-phosphate</name>
        <dbReference type="ChEBI" id="CHEBI:57597"/>
    </ligand>
</feature>
<proteinExistence type="inferred from homology"/>
<comment type="activity regulation">
    <text evidence="7">Inhibited by fructose 1,6-bisphosphate (FBP).</text>
</comment>
<feature type="binding site" evidence="7">
    <location>
        <position position="89"/>
    </location>
    <ligand>
        <name>sn-glycerol 3-phosphate</name>
        <dbReference type="ChEBI" id="CHEBI:57597"/>
    </ligand>
</feature>
<feature type="binding site" evidence="7">
    <location>
        <position position="252"/>
    </location>
    <ligand>
        <name>glycerol</name>
        <dbReference type="ChEBI" id="CHEBI:17754"/>
    </ligand>
</feature>
<dbReference type="EC" id="2.7.1.30" evidence="7"/>
<sequence length="508" mass="55490">MTDAHSQGPFIAAIDQGTTSSRCIVFDRDGRIVSVDQKEHEQIFPKPGWVEHDATEIWTNVQEVVAGAVEKAGITAADVKAIGITNQRETTLLWDKNTGEPVYNAIVWQDTRTDALCKELGRNVGQDRFRRETGLPLASYFSGPKVRWLLDNVEGLRERAEAGDILFGTMDSWVIWNLTGGTDGGVHVTDVTNASRTMLMNLRSLDWDERILESMEVPAAVLPEIRSSAEVYGTAKGGALAGVPVASALGDQQAALFGQTCFSEGEAKSTYGTGTFMLMNTGDEPVNSYNGLLTTVGYRIGEQKPVYALEGSIAVTGSLVQWMRDQMGLIKSAAEIETLASSVEDNGGAYFVPAFSGLFAPYWRSDARGVIAGLTRYVTKAHIARAVLEATAWQTREITDAMTKDSGVELTALKVDGGMTSNNLLMQTLSDFLDAPVVRPMVAETTCLGAAYAAGLAVGFWPDTDALRANWRRAAEWTPRMDADTRDREYKNWLKAVERTMGWIEDEE</sequence>
<feature type="binding site" evidence="7">
    <location>
        <position position="251"/>
    </location>
    <ligand>
        <name>sn-glycerol 3-phosphate</name>
        <dbReference type="ChEBI" id="CHEBI:57597"/>
    </ligand>
</feature>
<comment type="function">
    <text evidence="7">Key enzyme in the regulation of glycerol uptake and metabolism. Catalyzes the phosphorylation of glycerol to yield sn-glycerol 3-phosphate.</text>
</comment>
<organism evidence="11 12">
    <name type="scientific">Streptomyces hiroshimensis</name>
    <dbReference type="NCBI Taxonomy" id="66424"/>
    <lineage>
        <taxon>Bacteria</taxon>
        <taxon>Bacillati</taxon>
        <taxon>Actinomycetota</taxon>
        <taxon>Actinomycetes</taxon>
        <taxon>Kitasatosporales</taxon>
        <taxon>Streptomycetaceae</taxon>
        <taxon>Streptomyces</taxon>
    </lineage>
</organism>
<feature type="binding site" evidence="7">
    <location>
        <position position="418"/>
    </location>
    <ligand>
        <name>ADP</name>
        <dbReference type="ChEBI" id="CHEBI:456216"/>
    </ligand>
</feature>
<dbReference type="PANTHER" id="PTHR10196:SF69">
    <property type="entry name" value="GLYCEROL KINASE"/>
    <property type="match status" value="1"/>
</dbReference>
<comment type="caution">
    <text evidence="11">The sequence shown here is derived from an EMBL/GenBank/DDBJ whole genome shotgun (WGS) entry which is preliminary data.</text>
</comment>
<feature type="binding site" evidence="7">
    <location>
        <position position="89"/>
    </location>
    <ligand>
        <name>glycerol</name>
        <dbReference type="ChEBI" id="CHEBI:17754"/>
    </ligand>
</feature>
<evidence type="ECO:0000256" key="1">
    <source>
        <dbReference type="ARBA" id="ARBA00009156"/>
    </source>
</evidence>
<keyword evidence="4 7" id="KW-0418">Kinase</keyword>
<feature type="binding site" evidence="7">
    <location>
        <position position="317"/>
    </location>
    <ligand>
        <name>ATP</name>
        <dbReference type="ChEBI" id="CHEBI:30616"/>
    </ligand>
</feature>
<keyword evidence="5 7" id="KW-0319">Glycerol metabolism</keyword>
<feature type="binding site" evidence="7">
    <location>
        <position position="88"/>
    </location>
    <ligand>
        <name>glycerol</name>
        <dbReference type="ChEBI" id="CHEBI:17754"/>
    </ligand>
</feature>
<dbReference type="InterPro" id="IPR005999">
    <property type="entry name" value="Glycerol_kin"/>
</dbReference>
<dbReference type="EMBL" id="BMUT01000012">
    <property type="protein sequence ID" value="GGX99929.1"/>
    <property type="molecule type" value="Genomic_DNA"/>
</dbReference>
<dbReference type="CDD" id="cd07769">
    <property type="entry name" value="ASKHA_NBD_FGGY_GK"/>
    <property type="match status" value="1"/>
</dbReference>
<dbReference type="InterPro" id="IPR018485">
    <property type="entry name" value="FGGY_C"/>
</dbReference>
<dbReference type="PROSITE" id="PS00445">
    <property type="entry name" value="FGGY_KINASES_2"/>
    <property type="match status" value="1"/>
</dbReference>
<keyword evidence="6 7" id="KW-0067">ATP-binding</keyword>
<dbReference type="SUPFAM" id="SSF53067">
    <property type="entry name" value="Actin-like ATPase domain"/>
    <property type="match status" value="2"/>
</dbReference>
<feature type="binding site" evidence="7">
    <location>
        <position position="418"/>
    </location>
    <ligand>
        <name>ATP</name>
        <dbReference type="ChEBI" id="CHEBI:30616"/>
    </ligand>
</feature>